<dbReference type="GO" id="GO:0004106">
    <property type="term" value="F:chorismate mutase activity"/>
    <property type="evidence" value="ECO:0007669"/>
    <property type="project" value="UniProtKB-EC"/>
</dbReference>
<gene>
    <name evidence="3" type="ORF">RHODO2019_02630</name>
</gene>
<dbReference type="InterPro" id="IPR036979">
    <property type="entry name" value="CM_dom_sf"/>
</dbReference>
<feature type="compositionally biased region" description="Low complexity" evidence="1">
    <location>
        <begin position="1"/>
        <end position="18"/>
    </location>
</feature>
<name>A0ABY6P2E6_9NOCA</name>
<dbReference type="Proteomes" id="UP001164965">
    <property type="component" value="Chromosome"/>
</dbReference>
<evidence type="ECO:0000313" key="4">
    <source>
        <dbReference type="Proteomes" id="UP001164965"/>
    </source>
</evidence>
<dbReference type="Gene3D" id="1.20.59.10">
    <property type="entry name" value="Chorismate mutase"/>
    <property type="match status" value="1"/>
</dbReference>
<accession>A0ABY6P2E6</accession>
<dbReference type="SUPFAM" id="SSF48600">
    <property type="entry name" value="Chorismate mutase II"/>
    <property type="match status" value="1"/>
</dbReference>
<dbReference type="EC" id="5.4.99.5" evidence="3"/>
<dbReference type="PROSITE" id="PS51168">
    <property type="entry name" value="CHORISMATE_MUT_2"/>
    <property type="match status" value="1"/>
</dbReference>
<evidence type="ECO:0000313" key="3">
    <source>
        <dbReference type="EMBL" id="UZJ25393.1"/>
    </source>
</evidence>
<sequence>MTTPGPTASTGPTAADAPEGTGAPLPQDIDALRLEIDRLDREILAAVQRRSEVSRTIGAARRASGGVKVVHVREMAVLERFGVLGPEGRQLAMLLLSLGRGRLGH</sequence>
<dbReference type="Pfam" id="PF01817">
    <property type="entry name" value="CM_2"/>
    <property type="match status" value="1"/>
</dbReference>
<feature type="region of interest" description="Disordered" evidence="1">
    <location>
        <begin position="1"/>
        <end position="27"/>
    </location>
</feature>
<dbReference type="EMBL" id="CP110615">
    <property type="protein sequence ID" value="UZJ25393.1"/>
    <property type="molecule type" value="Genomic_DNA"/>
</dbReference>
<proteinExistence type="predicted"/>
<dbReference type="NCBIfam" id="TIGR01808">
    <property type="entry name" value="CM_M_hiGC-arch"/>
    <property type="match status" value="1"/>
</dbReference>
<dbReference type="NCBIfam" id="NF005894">
    <property type="entry name" value="PRK07857.1"/>
    <property type="match status" value="1"/>
</dbReference>
<dbReference type="SMART" id="SM00830">
    <property type="entry name" value="CM_2"/>
    <property type="match status" value="1"/>
</dbReference>
<dbReference type="InterPro" id="IPR010958">
    <property type="entry name" value="Chorismate_mutase_highGC-bac"/>
</dbReference>
<dbReference type="RefSeq" id="WP_265383498.1">
    <property type="nucleotide sequence ID" value="NZ_CP110615.1"/>
</dbReference>
<protein>
    <submittedName>
        <fullName evidence="3">Chorismate mutase</fullName>
        <ecNumber evidence="3">5.4.99.5</ecNumber>
    </submittedName>
</protein>
<evidence type="ECO:0000259" key="2">
    <source>
        <dbReference type="PROSITE" id="PS51168"/>
    </source>
</evidence>
<dbReference type="InterPro" id="IPR036263">
    <property type="entry name" value="Chorismate_II_sf"/>
</dbReference>
<dbReference type="InterPro" id="IPR002701">
    <property type="entry name" value="CM_II_prokaryot"/>
</dbReference>
<keyword evidence="4" id="KW-1185">Reference proteome</keyword>
<organism evidence="3 4">
    <name type="scientific">Rhodococcus antarcticus</name>
    <dbReference type="NCBI Taxonomy" id="2987751"/>
    <lineage>
        <taxon>Bacteria</taxon>
        <taxon>Bacillati</taxon>
        <taxon>Actinomycetota</taxon>
        <taxon>Actinomycetes</taxon>
        <taxon>Mycobacteriales</taxon>
        <taxon>Nocardiaceae</taxon>
        <taxon>Rhodococcus</taxon>
    </lineage>
</organism>
<reference evidence="3" key="1">
    <citation type="submission" date="2022-10" db="EMBL/GenBank/DDBJ databases">
        <title>Rhodococcus sp.75.</title>
        <authorList>
            <person name="Sun M."/>
        </authorList>
    </citation>
    <scope>NUCLEOTIDE SEQUENCE</scope>
    <source>
        <strain evidence="3">75</strain>
    </source>
</reference>
<feature type="domain" description="Chorismate mutase" evidence="2">
    <location>
        <begin position="23"/>
        <end position="105"/>
    </location>
</feature>
<evidence type="ECO:0000256" key="1">
    <source>
        <dbReference type="SAM" id="MobiDB-lite"/>
    </source>
</evidence>
<keyword evidence="3" id="KW-0413">Isomerase</keyword>